<sequence length="218" mass="24613">MDLLEQVLGRATKLIAGVEHLSPEEGLRKFGLFSLDKRSLHGLSTPPGSVSFNVNLLSAIGAIDLDYKALDIEGSENCLEQKLRTPRRRCQQPKMLNSPEDNMYYNQLNGTLEYQGSKRKPRKLGQIKVLDGEDEYYESLSAVESAPEDDSFLSSPSPPSSRVKLSQAGAEEDEQRISGRKILHSFFTQYDRMLKLKVKILPEIEVFQFTPRSPLMHI</sequence>
<evidence type="ECO:0000256" key="5">
    <source>
        <dbReference type="ARBA" id="ARBA00023212"/>
    </source>
</evidence>
<evidence type="ECO:0000313" key="8">
    <source>
        <dbReference type="EMBL" id="KAJ7415575.1"/>
    </source>
</evidence>
<feature type="region of interest" description="Disordered" evidence="7">
    <location>
        <begin position="145"/>
        <end position="172"/>
    </location>
</feature>
<evidence type="ECO:0000256" key="1">
    <source>
        <dbReference type="ARBA" id="ARBA00004245"/>
    </source>
</evidence>
<comment type="subcellular location">
    <subcellularLocation>
        <location evidence="2">Cell projection</location>
    </subcellularLocation>
    <subcellularLocation>
        <location evidence="1">Cytoplasm</location>
        <location evidence="1">Cytoskeleton</location>
    </subcellularLocation>
</comment>
<dbReference type="PANTHER" id="PTHR46256:SF1">
    <property type="entry name" value="MYOSIN-IIIB"/>
    <property type="match status" value="1"/>
</dbReference>
<name>A0ABQ9DB79_9PASS</name>
<proteinExistence type="predicted"/>
<comment type="caution">
    <text evidence="8">The sequence shown here is derived from an EMBL/GenBank/DDBJ whole genome shotgun (WGS) entry which is preliminary data.</text>
</comment>
<evidence type="ECO:0000256" key="6">
    <source>
        <dbReference type="ARBA" id="ARBA00023273"/>
    </source>
</evidence>
<gene>
    <name evidence="8" type="ORF">WISP_77702</name>
</gene>
<evidence type="ECO:0000256" key="3">
    <source>
        <dbReference type="ARBA" id="ARBA00022490"/>
    </source>
</evidence>
<dbReference type="PANTHER" id="PTHR46256">
    <property type="entry name" value="AGAP011099-PA"/>
    <property type="match status" value="1"/>
</dbReference>
<reference evidence="8" key="1">
    <citation type="submission" date="2019-10" db="EMBL/GenBank/DDBJ databases">
        <authorList>
            <person name="Soares A.E.R."/>
            <person name="Aleixo A."/>
            <person name="Schneider P."/>
            <person name="Miyaki C.Y."/>
            <person name="Schneider M.P."/>
            <person name="Mello C."/>
            <person name="Vasconcelos A.T.R."/>
        </authorList>
    </citation>
    <scope>NUCLEOTIDE SEQUENCE</scope>
    <source>
        <tissue evidence="8">Muscle</tissue>
    </source>
</reference>
<keyword evidence="9" id="KW-1185">Reference proteome</keyword>
<evidence type="ECO:0000256" key="4">
    <source>
        <dbReference type="ARBA" id="ARBA00022737"/>
    </source>
</evidence>
<evidence type="ECO:0000256" key="2">
    <source>
        <dbReference type="ARBA" id="ARBA00004316"/>
    </source>
</evidence>
<keyword evidence="4" id="KW-0677">Repeat</keyword>
<accession>A0ABQ9DB79</accession>
<evidence type="ECO:0000256" key="7">
    <source>
        <dbReference type="SAM" id="MobiDB-lite"/>
    </source>
</evidence>
<dbReference type="Proteomes" id="UP001145742">
    <property type="component" value="Unassembled WGS sequence"/>
</dbReference>
<protein>
    <submittedName>
        <fullName evidence="8">Uncharacterized protein</fullName>
    </submittedName>
</protein>
<evidence type="ECO:0000313" key="9">
    <source>
        <dbReference type="Proteomes" id="UP001145742"/>
    </source>
</evidence>
<keyword evidence="3" id="KW-0963">Cytoplasm</keyword>
<organism evidence="8 9">
    <name type="scientific">Willisornis vidua</name>
    <name type="common">Xingu scale-backed antbird</name>
    <dbReference type="NCBI Taxonomy" id="1566151"/>
    <lineage>
        <taxon>Eukaryota</taxon>
        <taxon>Metazoa</taxon>
        <taxon>Chordata</taxon>
        <taxon>Craniata</taxon>
        <taxon>Vertebrata</taxon>
        <taxon>Euteleostomi</taxon>
        <taxon>Archelosauria</taxon>
        <taxon>Archosauria</taxon>
        <taxon>Dinosauria</taxon>
        <taxon>Saurischia</taxon>
        <taxon>Theropoda</taxon>
        <taxon>Coelurosauria</taxon>
        <taxon>Aves</taxon>
        <taxon>Neognathae</taxon>
        <taxon>Neoaves</taxon>
        <taxon>Telluraves</taxon>
        <taxon>Australaves</taxon>
        <taxon>Passeriformes</taxon>
        <taxon>Thamnophilidae</taxon>
        <taxon>Willisornis</taxon>
    </lineage>
</organism>
<dbReference type="EMBL" id="WHWB01033936">
    <property type="protein sequence ID" value="KAJ7415575.1"/>
    <property type="molecule type" value="Genomic_DNA"/>
</dbReference>
<keyword evidence="6" id="KW-0966">Cell projection</keyword>
<dbReference type="InterPro" id="IPR052409">
    <property type="entry name" value="Myosin-III_kinase_activity"/>
</dbReference>
<keyword evidence="5" id="KW-0206">Cytoskeleton</keyword>